<dbReference type="Pfam" id="PF01535">
    <property type="entry name" value="PPR"/>
    <property type="match status" value="4"/>
</dbReference>
<dbReference type="GO" id="GO:0099402">
    <property type="term" value="P:plant organ development"/>
    <property type="evidence" value="ECO:0007669"/>
    <property type="project" value="UniProtKB-ARBA"/>
</dbReference>
<dbReference type="AlphaFoldDB" id="A0A834ZK13"/>
<evidence type="ECO:0000256" key="1">
    <source>
        <dbReference type="ARBA" id="ARBA00022737"/>
    </source>
</evidence>
<dbReference type="NCBIfam" id="TIGR00756">
    <property type="entry name" value="PPR"/>
    <property type="match status" value="3"/>
</dbReference>
<evidence type="ECO:0000313" key="5">
    <source>
        <dbReference type="Proteomes" id="UP000655225"/>
    </source>
</evidence>
<dbReference type="PANTHER" id="PTHR24015">
    <property type="entry name" value="OS07G0578800 PROTEIN-RELATED"/>
    <property type="match status" value="1"/>
</dbReference>
<organism evidence="4 5">
    <name type="scientific">Tetracentron sinense</name>
    <name type="common">Spur-leaf</name>
    <dbReference type="NCBI Taxonomy" id="13715"/>
    <lineage>
        <taxon>Eukaryota</taxon>
        <taxon>Viridiplantae</taxon>
        <taxon>Streptophyta</taxon>
        <taxon>Embryophyta</taxon>
        <taxon>Tracheophyta</taxon>
        <taxon>Spermatophyta</taxon>
        <taxon>Magnoliopsida</taxon>
        <taxon>Trochodendrales</taxon>
        <taxon>Trochodendraceae</taxon>
        <taxon>Tetracentron</taxon>
    </lineage>
</organism>
<feature type="repeat" description="PPR" evidence="2">
    <location>
        <begin position="436"/>
        <end position="470"/>
    </location>
</feature>
<dbReference type="InterPro" id="IPR011990">
    <property type="entry name" value="TPR-like_helical_dom_sf"/>
</dbReference>
<gene>
    <name evidence="4" type="ORF">HHK36_010009</name>
</gene>
<dbReference type="Proteomes" id="UP000655225">
    <property type="component" value="Unassembled WGS sequence"/>
</dbReference>
<dbReference type="EMBL" id="JABCRI010000006">
    <property type="protein sequence ID" value="KAF8405111.1"/>
    <property type="molecule type" value="Genomic_DNA"/>
</dbReference>
<dbReference type="InterPro" id="IPR046960">
    <property type="entry name" value="PPR_At4g14850-like_plant"/>
</dbReference>
<feature type="repeat" description="PPR" evidence="2">
    <location>
        <begin position="572"/>
        <end position="606"/>
    </location>
</feature>
<dbReference type="GO" id="GO:0009451">
    <property type="term" value="P:RNA modification"/>
    <property type="evidence" value="ECO:0007669"/>
    <property type="project" value="InterPro"/>
</dbReference>
<dbReference type="PROSITE" id="PS51375">
    <property type="entry name" value="PPR"/>
    <property type="match status" value="5"/>
</dbReference>
<comment type="caution">
    <text evidence="4">The sequence shown here is derived from an EMBL/GenBank/DDBJ whole genome shotgun (WGS) entry which is preliminary data.</text>
</comment>
<dbReference type="FunFam" id="1.25.40.10:FF:000355">
    <property type="entry name" value="Pentatricopeptide repeat-containing protein"/>
    <property type="match status" value="1"/>
</dbReference>
<dbReference type="Pfam" id="PF20431">
    <property type="entry name" value="E_motif"/>
    <property type="match status" value="1"/>
</dbReference>
<dbReference type="Gene3D" id="1.25.40.10">
    <property type="entry name" value="Tetratricopeptide repeat domain"/>
    <property type="match status" value="6"/>
</dbReference>
<dbReference type="InterPro" id="IPR002885">
    <property type="entry name" value="PPR_rpt"/>
</dbReference>
<evidence type="ECO:0008006" key="6">
    <source>
        <dbReference type="Google" id="ProtNLM"/>
    </source>
</evidence>
<dbReference type="FunFam" id="1.25.40.10:FF:000381">
    <property type="entry name" value="Pentatricopeptide repeat-containing protein"/>
    <property type="match status" value="1"/>
</dbReference>
<dbReference type="OrthoDB" id="728902at2759"/>
<protein>
    <recommendedName>
        <fullName evidence="6">Pentatricopeptide repeat-containing protein</fullName>
    </recommendedName>
</protein>
<dbReference type="PANTHER" id="PTHR24015:SF2017">
    <property type="entry name" value="PENTATRICOPEPTIDE REPEAT-CONTAINING PROTEIN"/>
    <property type="match status" value="1"/>
</dbReference>
<dbReference type="FunFam" id="1.25.40.10:FF:000694">
    <property type="entry name" value="Pentatricopeptide repeat-containing protein At3g50420"/>
    <property type="match status" value="1"/>
</dbReference>
<feature type="region of interest" description="Disordered" evidence="3">
    <location>
        <begin position="51"/>
        <end position="71"/>
    </location>
</feature>
<reference evidence="4 5" key="1">
    <citation type="submission" date="2020-04" db="EMBL/GenBank/DDBJ databases">
        <title>Plant Genome Project.</title>
        <authorList>
            <person name="Zhang R.-G."/>
        </authorList>
    </citation>
    <scope>NUCLEOTIDE SEQUENCE [LARGE SCALE GENOMIC DNA]</scope>
    <source>
        <strain evidence="4">YNK0</strain>
        <tissue evidence="4">Leaf</tissue>
    </source>
</reference>
<sequence length="753" mass="82139">MSGGRDVEGAALDCGAAFTLGATCTLGVNGGGCTLNGNGGWFTLGTAGASSKVGASRRGESSGGSREGESATGIHLGASLRKARQLHALILTSTTVTRTSPFLNNNLLSMYAKCGSLEDSQRLFDQMPQRNHVSFNALISAYSRIPHQADSAFQLLSVMGVEGLRPNASTFSSLLQAACSLEDRSRGTLLHSQVVKFGFLNDLCVQTSVLGMYSNCGDLESANQVFSNMTEKDAIAWNSMILGNMKNYKIMQGLQLYCSMVRTCSIPTQFTYSMVLNACSRLTDHTTGQIIHSQVIKSDFPADIPLQNALLDMYSSCGDIGTALCVFRKIETPDLVSWNSMIAGCSENGDGEKAMDLFIQLQQMPFGKPDEYTFAATISATGAFPASDYGKPLHGQVKKAGYESSVFVGSTLVSMYFKNNETDSAQKLFSLMSEKDAILWTEMISGHSKLGDGECAVKYFYEMQEEGHKVDSFSLSSALSSCADLATLKQGEIIHSQVVKTGYEADLCVCGSLVDMYAKNGNLRAAQLVFSRVAYPDLKCWNSMLGGYGHHGKAEEALKLFDQIIAKDLRPDHITFVSLLSACSHCGLVERGRFFWNYMKGKGLTPGPKHFACMVSLLSRAGLLQEAGELIKESPFTEDYPELWRILLSSCVGYRNLRIGVFAAEQVLKLDAEDSATHILLSNLYAATGRWDAVAEMRRKIRGLMLEKDPGLSWIEITNKIHIFSSDDQSHPQVHEAQAELYRLQGNMIRWGI</sequence>
<feature type="repeat" description="PPR" evidence="2">
    <location>
        <begin position="537"/>
        <end position="571"/>
    </location>
</feature>
<dbReference type="GO" id="GO:0003723">
    <property type="term" value="F:RNA binding"/>
    <property type="evidence" value="ECO:0007669"/>
    <property type="project" value="InterPro"/>
</dbReference>
<evidence type="ECO:0000256" key="2">
    <source>
        <dbReference type="PROSITE-ProRule" id="PRU00708"/>
    </source>
</evidence>
<dbReference type="Pfam" id="PF13041">
    <property type="entry name" value="PPR_2"/>
    <property type="match status" value="3"/>
</dbReference>
<evidence type="ECO:0000256" key="3">
    <source>
        <dbReference type="SAM" id="MobiDB-lite"/>
    </source>
</evidence>
<dbReference type="FunFam" id="1.25.40.10:FF:000158">
    <property type="entry name" value="pentatricopeptide repeat-containing protein At2g33680"/>
    <property type="match status" value="1"/>
</dbReference>
<keyword evidence="5" id="KW-1185">Reference proteome</keyword>
<evidence type="ECO:0000313" key="4">
    <source>
        <dbReference type="EMBL" id="KAF8405111.1"/>
    </source>
</evidence>
<accession>A0A834ZK13</accession>
<name>A0A834ZK13_TETSI</name>
<dbReference type="OMA" id="DPDLKCW"/>
<dbReference type="InterPro" id="IPR046848">
    <property type="entry name" value="E_motif"/>
</dbReference>
<feature type="repeat" description="PPR" evidence="2">
    <location>
        <begin position="334"/>
        <end position="368"/>
    </location>
</feature>
<feature type="repeat" description="PPR" evidence="2">
    <location>
        <begin position="131"/>
        <end position="166"/>
    </location>
</feature>
<keyword evidence="1" id="KW-0677">Repeat</keyword>
<proteinExistence type="predicted"/>